<dbReference type="KEGG" id="cmd:B841_03380"/>
<organism evidence="2 3">
    <name type="scientific">Corynebacterium maris DSM 45190</name>
    <dbReference type="NCBI Taxonomy" id="1224163"/>
    <lineage>
        <taxon>Bacteria</taxon>
        <taxon>Bacillati</taxon>
        <taxon>Actinomycetota</taxon>
        <taxon>Actinomycetes</taxon>
        <taxon>Mycobacteriales</taxon>
        <taxon>Corynebacteriaceae</taxon>
        <taxon>Corynebacterium</taxon>
    </lineage>
</organism>
<name>S5SSN2_9CORY</name>
<dbReference type="HOGENOM" id="CLU_2568049_0_0_11"/>
<evidence type="ECO:0000313" key="3">
    <source>
        <dbReference type="Proteomes" id="UP000015388"/>
    </source>
</evidence>
<dbReference type="STRING" id="1224163.B841_03380"/>
<dbReference type="RefSeq" id="WP_020934092.1">
    <property type="nucleotide sequence ID" value="NC_021915.1"/>
</dbReference>
<dbReference type="PATRIC" id="fig|1224163.3.peg.679"/>
<proteinExistence type="predicted"/>
<feature type="transmembrane region" description="Helical" evidence="1">
    <location>
        <begin position="57"/>
        <end position="77"/>
    </location>
</feature>
<keyword evidence="1" id="KW-0472">Membrane</keyword>
<evidence type="ECO:0000313" key="2">
    <source>
        <dbReference type="EMBL" id="AGS34159.1"/>
    </source>
</evidence>
<accession>S5SSN2</accession>
<keyword evidence="3" id="KW-1185">Reference proteome</keyword>
<dbReference type="eggNOG" id="ENOG5031MR5">
    <property type="taxonomic scope" value="Bacteria"/>
</dbReference>
<evidence type="ECO:0000256" key="1">
    <source>
        <dbReference type="SAM" id="Phobius"/>
    </source>
</evidence>
<reference evidence="2 3" key="1">
    <citation type="submission" date="2012-11" db="EMBL/GenBank/DDBJ databases">
        <title>The complete genome sequence of Corynebacterium maris Coryn-1 (=DSM 45190).</title>
        <authorList>
            <person name="Schaffert L."/>
            <person name="Albersmeier A."/>
            <person name="Kalinowski J."/>
            <person name="Ruckert C."/>
        </authorList>
    </citation>
    <scope>NUCLEOTIDE SEQUENCE [LARGE SCALE GENOMIC DNA]</scope>
    <source>
        <strain evidence="3">Coryn-1</strain>
    </source>
</reference>
<dbReference type="EMBL" id="CP003924">
    <property type="protein sequence ID" value="AGS34159.1"/>
    <property type="molecule type" value="Genomic_DNA"/>
</dbReference>
<feature type="transmembrane region" description="Helical" evidence="1">
    <location>
        <begin position="7"/>
        <end position="30"/>
    </location>
</feature>
<dbReference type="Proteomes" id="UP000015388">
    <property type="component" value="Chromosome"/>
</dbReference>
<dbReference type="AlphaFoldDB" id="S5SSN2"/>
<keyword evidence="1" id="KW-0812">Transmembrane</keyword>
<sequence>MKTQKWLWLSVWIALTVGMIFAVVALNGFYTTMRMMQIGESAVTTPLEHIEASWANMWWGLGFLGYGAVMGIGLRVMRNMGMISAPEADEAGRELAPH</sequence>
<keyword evidence="1" id="KW-1133">Transmembrane helix</keyword>
<gene>
    <name evidence="2" type="ORF">B841_03380</name>
</gene>
<protein>
    <submittedName>
        <fullName evidence="2">Uncharacterized protein</fullName>
    </submittedName>
</protein>